<protein>
    <submittedName>
        <fullName evidence="1">Uncharacterized protein</fullName>
    </submittedName>
</protein>
<accession>A0ABN9QCE3</accession>
<evidence type="ECO:0000313" key="2">
    <source>
        <dbReference type="Proteomes" id="UP001189429"/>
    </source>
</evidence>
<sequence length="136" mass="15422">AYLSSLQQHRALQAILLMALRLRTGSSFSSSMRQATTGFEQKAKELRERGTQSREVTKLVGLPNVHAWNAMCKTALEKLRAAGETAKERLAIVEKHCADSVTKRPRLQTCQKVAAEVQYSYLEKARTRDDMTRNWL</sequence>
<proteinExistence type="predicted"/>
<gene>
    <name evidence="1" type="ORF">PCOR1329_LOCUS9942</name>
</gene>
<reference evidence="1" key="1">
    <citation type="submission" date="2023-10" db="EMBL/GenBank/DDBJ databases">
        <authorList>
            <person name="Chen Y."/>
            <person name="Shah S."/>
            <person name="Dougan E. K."/>
            <person name="Thang M."/>
            <person name="Chan C."/>
        </authorList>
    </citation>
    <scope>NUCLEOTIDE SEQUENCE [LARGE SCALE GENOMIC DNA]</scope>
</reference>
<name>A0ABN9QCE3_9DINO</name>
<comment type="caution">
    <text evidence="1">The sequence shown here is derived from an EMBL/GenBank/DDBJ whole genome shotgun (WGS) entry which is preliminary data.</text>
</comment>
<dbReference type="Proteomes" id="UP001189429">
    <property type="component" value="Unassembled WGS sequence"/>
</dbReference>
<feature type="non-terminal residue" evidence="1">
    <location>
        <position position="1"/>
    </location>
</feature>
<organism evidence="1 2">
    <name type="scientific">Prorocentrum cordatum</name>
    <dbReference type="NCBI Taxonomy" id="2364126"/>
    <lineage>
        <taxon>Eukaryota</taxon>
        <taxon>Sar</taxon>
        <taxon>Alveolata</taxon>
        <taxon>Dinophyceae</taxon>
        <taxon>Prorocentrales</taxon>
        <taxon>Prorocentraceae</taxon>
        <taxon>Prorocentrum</taxon>
    </lineage>
</organism>
<evidence type="ECO:0000313" key="1">
    <source>
        <dbReference type="EMBL" id="CAK0802408.1"/>
    </source>
</evidence>
<dbReference type="EMBL" id="CAUYUJ010002792">
    <property type="protein sequence ID" value="CAK0802408.1"/>
    <property type="molecule type" value="Genomic_DNA"/>
</dbReference>
<keyword evidence="2" id="KW-1185">Reference proteome</keyword>